<dbReference type="AlphaFoldDB" id="A0A6G1F9Z5"/>
<reference evidence="2 3" key="1">
    <citation type="submission" date="2019-11" db="EMBL/GenBank/DDBJ databases">
        <title>Whole genome sequence of Oryza granulata.</title>
        <authorList>
            <person name="Li W."/>
        </authorList>
    </citation>
    <scope>NUCLEOTIDE SEQUENCE [LARGE SCALE GENOMIC DNA]</scope>
    <source>
        <strain evidence="3">cv. Menghai</strain>
        <tissue evidence="2">Leaf</tissue>
    </source>
</reference>
<feature type="compositionally biased region" description="Polar residues" evidence="1">
    <location>
        <begin position="52"/>
        <end position="72"/>
    </location>
</feature>
<gene>
    <name evidence="2" type="ORF">E2562_019198</name>
</gene>
<sequence>MSLIHQLPPPWKLAVDPPAAAVDKLVVDLAATIVEKLAVDELAGSGKWRATDSVTSTSKVTRSNPPSLPWTS</sequence>
<accession>A0A6G1F9Z5</accession>
<comment type="caution">
    <text evidence="2">The sequence shown here is derived from an EMBL/GenBank/DDBJ whole genome shotgun (WGS) entry which is preliminary data.</text>
</comment>
<evidence type="ECO:0000313" key="2">
    <source>
        <dbReference type="EMBL" id="KAF0933720.1"/>
    </source>
</evidence>
<dbReference type="EMBL" id="SPHZ02000001">
    <property type="protein sequence ID" value="KAF0933720.1"/>
    <property type="molecule type" value="Genomic_DNA"/>
</dbReference>
<protein>
    <submittedName>
        <fullName evidence="2">Uncharacterized protein</fullName>
    </submittedName>
</protein>
<keyword evidence="3" id="KW-1185">Reference proteome</keyword>
<feature type="region of interest" description="Disordered" evidence="1">
    <location>
        <begin position="48"/>
        <end position="72"/>
    </location>
</feature>
<proteinExistence type="predicted"/>
<evidence type="ECO:0000313" key="3">
    <source>
        <dbReference type="Proteomes" id="UP000479710"/>
    </source>
</evidence>
<name>A0A6G1F9Z5_9ORYZ</name>
<dbReference type="Proteomes" id="UP000479710">
    <property type="component" value="Unassembled WGS sequence"/>
</dbReference>
<organism evidence="2 3">
    <name type="scientific">Oryza meyeriana var. granulata</name>
    <dbReference type="NCBI Taxonomy" id="110450"/>
    <lineage>
        <taxon>Eukaryota</taxon>
        <taxon>Viridiplantae</taxon>
        <taxon>Streptophyta</taxon>
        <taxon>Embryophyta</taxon>
        <taxon>Tracheophyta</taxon>
        <taxon>Spermatophyta</taxon>
        <taxon>Magnoliopsida</taxon>
        <taxon>Liliopsida</taxon>
        <taxon>Poales</taxon>
        <taxon>Poaceae</taxon>
        <taxon>BOP clade</taxon>
        <taxon>Oryzoideae</taxon>
        <taxon>Oryzeae</taxon>
        <taxon>Oryzinae</taxon>
        <taxon>Oryza</taxon>
        <taxon>Oryza meyeriana</taxon>
    </lineage>
</organism>
<evidence type="ECO:0000256" key="1">
    <source>
        <dbReference type="SAM" id="MobiDB-lite"/>
    </source>
</evidence>